<evidence type="ECO:0000256" key="9">
    <source>
        <dbReference type="ARBA" id="ARBA00023098"/>
    </source>
</evidence>
<reference evidence="16 17" key="1">
    <citation type="submission" date="2018-11" db="EMBL/GenBank/DDBJ databases">
        <title>Genome sequence of strain 7197.</title>
        <authorList>
            <person name="Gao J."/>
            <person name="Sun J."/>
        </authorList>
    </citation>
    <scope>NUCLEOTIDE SEQUENCE [LARGE SCALE GENOMIC DNA]</scope>
    <source>
        <strain evidence="16 17">7197</strain>
    </source>
</reference>
<dbReference type="GO" id="GO:0016020">
    <property type="term" value="C:membrane"/>
    <property type="evidence" value="ECO:0007669"/>
    <property type="project" value="UniProtKB-SubCell"/>
</dbReference>
<comment type="caution">
    <text evidence="16">The sequence shown here is derived from an EMBL/GenBank/DDBJ whole genome shotgun (WGS) entry which is preliminary data.</text>
</comment>
<evidence type="ECO:0000256" key="7">
    <source>
        <dbReference type="ARBA" id="ARBA00022692"/>
    </source>
</evidence>
<evidence type="ECO:0000256" key="8">
    <source>
        <dbReference type="ARBA" id="ARBA00022989"/>
    </source>
</evidence>
<evidence type="ECO:0000256" key="10">
    <source>
        <dbReference type="ARBA" id="ARBA00023136"/>
    </source>
</evidence>
<dbReference type="OrthoDB" id="9796672at2"/>
<dbReference type="EMBL" id="RQPI01000009">
    <property type="protein sequence ID" value="RQW10334.1"/>
    <property type="molecule type" value="Genomic_DNA"/>
</dbReference>
<gene>
    <name evidence="16" type="ORF">EH198_16035</name>
</gene>
<dbReference type="Pfam" id="PF01066">
    <property type="entry name" value="CDP-OH_P_transf"/>
    <property type="match status" value="1"/>
</dbReference>
<keyword evidence="5" id="KW-0444">Lipid biosynthesis</keyword>
<keyword evidence="17" id="KW-1185">Reference proteome</keyword>
<evidence type="ECO:0000313" key="17">
    <source>
        <dbReference type="Proteomes" id="UP000282529"/>
    </source>
</evidence>
<organism evidence="16 17">
    <name type="scientific">Paenibacillus rhizophilus</name>
    <dbReference type="NCBI Taxonomy" id="1850366"/>
    <lineage>
        <taxon>Bacteria</taxon>
        <taxon>Bacillati</taxon>
        <taxon>Bacillota</taxon>
        <taxon>Bacilli</taxon>
        <taxon>Bacillales</taxon>
        <taxon>Paenibacillaceae</taxon>
        <taxon>Paenibacillus</taxon>
    </lineage>
</organism>
<comment type="function">
    <text evidence="1">This protein catalyzes the committed step to the synthesis of the acidic phospholipids.</text>
</comment>
<dbReference type="InterPro" id="IPR043130">
    <property type="entry name" value="CDP-OH_PTrfase_TM_dom"/>
</dbReference>
<dbReference type="GO" id="GO:0006655">
    <property type="term" value="P:phosphatidylglycerol biosynthetic process"/>
    <property type="evidence" value="ECO:0007669"/>
    <property type="project" value="UniProtKB-UniPathway"/>
</dbReference>
<dbReference type="RefSeq" id="WP_124696517.1">
    <property type="nucleotide sequence ID" value="NZ_JBHUFE010000036.1"/>
</dbReference>
<dbReference type="GO" id="GO:0008444">
    <property type="term" value="F:CDP-diacylglycerol-glycerol-3-phosphate 3-phosphatidyltransferase activity"/>
    <property type="evidence" value="ECO:0007669"/>
    <property type="project" value="InterPro"/>
</dbReference>
<feature type="transmembrane region" description="Helical" evidence="15">
    <location>
        <begin position="86"/>
        <end position="105"/>
    </location>
</feature>
<dbReference type="UniPathway" id="UPA00084">
    <property type="reaction ID" value="UER00503"/>
</dbReference>
<dbReference type="InterPro" id="IPR048254">
    <property type="entry name" value="CDP_ALCOHOL_P_TRANSF_CS"/>
</dbReference>
<feature type="transmembrane region" description="Helical" evidence="15">
    <location>
        <begin position="13"/>
        <end position="42"/>
    </location>
</feature>
<evidence type="ECO:0000256" key="5">
    <source>
        <dbReference type="ARBA" id="ARBA00022516"/>
    </source>
</evidence>
<evidence type="ECO:0000256" key="3">
    <source>
        <dbReference type="ARBA" id="ARBA00005189"/>
    </source>
</evidence>
<evidence type="ECO:0000256" key="12">
    <source>
        <dbReference type="ARBA" id="ARBA00023264"/>
    </source>
</evidence>
<keyword evidence="7 15" id="KW-0812">Transmembrane</keyword>
<keyword evidence="6 14" id="KW-0808">Transferase</keyword>
<dbReference type="PANTHER" id="PTHR14269:SF11">
    <property type="entry name" value="CDP-DIACYLGLYCEROL--GLYCEROL-3-PHOSPHATE 3-PHOSPHATIDYLTRANSFERASE"/>
    <property type="match status" value="1"/>
</dbReference>
<dbReference type="PIRSF" id="PIRSF000847">
    <property type="entry name" value="Phos_ph_gly_syn"/>
    <property type="match status" value="1"/>
</dbReference>
<name>A0A3N9P5H8_9BACL</name>
<evidence type="ECO:0000256" key="15">
    <source>
        <dbReference type="SAM" id="Phobius"/>
    </source>
</evidence>
<keyword evidence="10 15" id="KW-0472">Membrane</keyword>
<comment type="pathway">
    <text evidence="3">Lipid metabolism.</text>
</comment>
<evidence type="ECO:0000256" key="11">
    <source>
        <dbReference type="ARBA" id="ARBA00023209"/>
    </source>
</evidence>
<dbReference type="Gene3D" id="1.20.120.1760">
    <property type="match status" value="1"/>
</dbReference>
<keyword evidence="11" id="KW-0594">Phospholipid biosynthesis</keyword>
<feature type="transmembrane region" description="Helical" evidence="15">
    <location>
        <begin position="63"/>
        <end position="80"/>
    </location>
</feature>
<dbReference type="Proteomes" id="UP000282529">
    <property type="component" value="Unassembled WGS sequence"/>
</dbReference>
<evidence type="ECO:0000313" key="16">
    <source>
        <dbReference type="EMBL" id="RQW10334.1"/>
    </source>
</evidence>
<dbReference type="InterPro" id="IPR000462">
    <property type="entry name" value="CDP-OH_P_trans"/>
</dbReference>
<sequence>MKAIPNCISFSRIIFSLILIFVEPLSAAFYAVYMICGVSDMIDGFIARKTGTASRLGEKLDSLADLIMVGVLLVVLYPILNPATEIVIWVILIGMIRLASIVVALKKYKTFAIPHTYGNKITGFALFIFPLFLPYIHMAVLMDILCAVASLSAIEELVIQLTSSELDGNRKSIFIK</sequence>
<dbReference type="InterPro" id="IPR050324">
    <property type="entry name" value="CDP-alcohol_PTase-I"/>
</dbReference>
<comment type="similarity">
    <text evidence="4 14">Belongs to the CDP-alcohol phosphatidyltransferase class-I family.</text>
</comment>
<keyword evidence="9" id="KW-0443">Lipid metabolism</keyword>
<keyword evidence="12" id="KW-1208">Phospholipid metabolism</keyword>
<feature type="transmembrane region" description="Helical" evidence="15">
    <location>
        <begin position="126"/>
        <end position="154"/>
    </location>
</feature>
<keyword evidence="8 15" id="KW-1133">Transmembrane helix</keyword>
<evidence type="ECO:0000256" key="6">
    <source>
        <dbReference type="ARBA" id="ARBA00022679"/>
    </source>
</evidence>
<accession>A0A3N9P5H8</accession>
<proteinExistence type="inferred from homology"/>
<evidence type="ECO:0000256" key="4">
    <source>
        <dbReference type="ARBA" id="ARBA00010441"/>
    </source>
</evidence>
<evidence type="ECO:0000256" key="13">
    <source>
        <dbReference type="ARBA" id="ARBA00033018"/>
    </source>
</evidence>
<dbReference type="InterPro" id="IPR004570">
    <property type="entry name" value="Phosphatidylglycerol_P_synth"/>
</dbReference>
<evidence type="ECO:0000256" key="2">
    <source>
        <dbReference type="ARBA" id="ARBA00004141"/>
    </source>
</evidence>
<evidence type="ECO:0000256" key="14">
    <source>
        <dbReference type="RuleBase" id="RU003750"/>
    </source>
</evidence>
<dbReference type="AlphaFoldDB" id="A0A3N9P5H8"/>
<evidence type="ECO:0000256" key="1">
    <source>
        <dbReference type="ARBA" id="ARBA00003973"/>
    </source>
</evidence>
<protein>
    <recommendedName>
        <fullName evidence="13">Phosphatidylglycerophosphate synthase</fullName>
    </recommendedName>
</protein>
<comment type="subcellular location">
    <subcellularLocation>
        <location evidence="2">Membrane</location>
        <topology evidence="2">Multi-pass membrane protein</topology>
    </subcellularLocation>
</comment>
<dbReference type="PROSITE" id="PS00379">
    <property type="entry name" value="CDP_ALCOHOL_P_TRANSF"/>
    <property type="match status" value="1"/>
</dbReference>
<dbReference type="PANTHER" id="PTHR14269">
    <property type="entry name" value="CDP-DIACYLGLYCEROL--GLYCEROL-3-PHOSPHATE 3-PHOSPHATIDYLTRANSFERASE-RELATED"/>
    <property type="match status" value="1"/>
</dbReference>